<gene>
    <name evidence="1" type="ORF">PPENT_87.1.T0840173</name>
</gene>
<proteinExistence type="predicted"/>
<sequence length="460" mass="53853">MTQDISKEVLALSIHVAAAASQITIQTQQRMTLVTNSVLESVDQTLKIVNSIMMQSQKQSHLDAVIEEFEDDCGKDSKTKECYIDQQLNVINNQQSVQIKIENMKCQENFNPNMSVKSTNSNCYSIQKQKTKSQIIVEKQQNQNLTNDTPIQQQKQSLLSYQLSQIKVDKVKEAQEQKELMILIDQVDPEELITKLKSMEMICPYPQENSNQLESIINISEPLIILNAEQCQQQKKTSPKKSEWYDSSSVEYKATSYNTNESSNLDHHSYKWKSSSIEDENLLQDCEFQFQSSVFDFPFPEDFCTNSINVQQNFQQLENKNQFTPKKKRLYCNNKKVPHWAENLQKVQQYQSQQYLLPHHQIFGKMKNRVLEIAKQFSESRYQRRGSSAQWHIPNKTFEMMQQQMKKLQQIQDENMQKIQQHQIDSAQKNQGLFAKTQYFLTSIKKKILNSFEKDSKYKK</sequence>
<dbReference type="Proteomes" id="UP000689195">
    <property type="component" value="Unassembled WGS sequence"/>
</dbReference>
<protein>
    <submittedName>
        <fullName evidence="1">Uncharacterized protein</fullName>
    </submittedName>
</protein>
<reference evidence="1" key="1">
    <citation type="submission" date="2021-01" db="EMBL/GenBank/DDBJ databases">
        <authorList>
            <consortium name="Genoscope - CEA"/>
            <person name="William W."/>
        </authorList>
    </citation>
    <scope>NUCLEOTIDE SEQUENCE</scope>
</reference>
<keyword evidence="2" id="KW-1185">Reference proteome</keyword>
<comment type="caution">
    <text evidence="1">The sequence shown here is derived from an EMBL/GenBank/DDBJ whole genome shotgun (WGS) entry which is preliminary data.</text>
</comment>
<dbReference type="OrthoDB" id="302449at2759"/>
<dbReference type="AlphaFoldDB" id="A0A8S1W6Z0"/>
<organism evidence="1 2">
    <name type="scientific">Paramecium pentaurelia</name>
    <dbReference type="NCBI Taxonomy" id="43138"/>
    <lineage>
        <taxon>Eukaryota</taxon>
        <taxon>Sar</taxon>
        <taxon>Alveolata</taxon>
        <taxon>Ciliophora</taxon>
        <taxon>Intramacronucleata</taxon>
        <taxon>Oligohymenophorea</taxon>
        <taxon>Peniculida</taxon>
        <taxon>Parameciidae</taxon>
        <taxon>Paramecium</taxon>
    </lineage>
</organism>
<evidence type="ECO:0000313" key="2">
    <source>
        <dbReference type="Proteomes" id="UP000689195"/>
    </source>
</evidence>
<name>A0A8S1W6Z0_9CILI</name>
<accession>A0A8S1W6Z0</accession>
<dbReference type="EMBL" id="CAJJDO010000084">
    <property type="protein sequence ID" value="CAD8185121.1"/>
    <property type="molecule type" value="Genomic_DNA"/>
</dbReference>
<evidence type="ECO:0000313" key="1">
    <source>
        <dbReference type="EMBL" id="CAD8185121.1"/>
    </source>
</evidence>